<proteinExistence type="predicted"/>
<dbReference type="EMBL" id="JAENHL010000007">
    <property type="protein sequence ID" value="MBK1867061.1"/>
    <property type="molecule type" value="Genomic_DNA"/>
</dbReference>
<organism evidence="1 2">
    <name type="scientific">Taklimakanibacter albus</name>
    <dbReference type="NCBI Taxonomy" id="2800327"/>
    <lineage>
        <taxon>Bacteria</taxon>
        <taxon>Pseudomonadati</taxon>
        <taxon>Pseudomonadota</taxon>
        <taxon>Alphaproteobacteria</taxon>
        <taxon>Hyphomicrobiales</taxon>
        <taxon>Aestuariivirgaceae</taxon>
        <taxon>Taklimakanibacter</taxon>
    </lineage>
</organism>
<sequence>MTSLKPATEAELVDMVQDALAQRTPLDVTGTGTKKGIGRPMQTAATLDLSGFSEIALYEPEELVITAGAGARLDDVRKLLDDKGQEFAFEPPDLSRLLGAPHSGTLGGMLACNLCGPRRLKAGAARDHILGVAGVSGRGEAFKAGGRVVKNVTGYDLPKLMASSYGTLAALTTVTFKALPKAESEETLVLEGLSDEDAVAAMSLAMQSSCEVSGAAHLPSALADGTAKTFLRLEGVPPSIAYRRDKLAKLLTASGSHLLATDASRAQWVALRDVHPLAAPDGRCVWRLSVAPMEGAKLVAALKPHIDMRWFYDWAGGLVWLAVPPENGASADAIRAALPSGHATLIRADESLRGQVPVFQPQAPALAALARRVKASFDPVGIFNPGRMQQESA</sequence>
<evidence type="ECO:0000313" key="1">
    <source>
        <dbReference type="EMBL" id="MBK1867061.1"/>
    </source>
</evidence>
<comment type="caution">
    <text evidence="1">The sequence shown here is derived from an EMBL/GenBank/DDBJ whole genome shotgun (WGS) entry which is preliminary data.</text>
</comment>
<protein>
    <submittedName>
        <fullName evidence="1">FAD-binding protein</fullName>
    </submittedName>
</protein>
<accession>A0ACC5R327</accession>
<reference evidence="1" key="1">
    <citation type="submission" date="2021-01" db="EMBL/GenBank/DDBJ databases">
        <authorList>
            <person name="Sun Q."/>
        </authorList>
    </citation>
    <scope>NUCLEOTIDE SEQUENCE</scope>
    <source>
        <strain evidence="1">YIM B02566</strain>
    </source>
</reference>
<keyword evidence="2" id="KW-1185">Reference proteome</keyword>
<evidence type="ECO:0000313" key="2">
    <source>
        <dbReference type="Proteomes" id="UP000616151"/>
    </source>
</evidence>
<dbReference type="Proteomes" id="UP000616151">
    <property type="component" value="Unassembled WGS sequence"/>
</dbReference>
<gene>
    <name evidence="1" type="ORF">JHL16_11955</name>
</gene>
<name>A0ACC5R327_9HYPH</name>